<protein>
    <submittedName>
        <fullName evidence="1">Uncharacterized protein</fullName>
    </submittedName>
</protein>
<proteinExistence type="predicted"/>
<sequence>MCTFSSLFLSPLPSIQSTRLLFQPAIVALEWTSQANSLISYSASSPPIQPSRPAHRERDIPDVPALLRFLQDSPSVAEHIRILDLTGGMDQMPEYSASIEPEVFLGLLRVLPNVEDVKLGIATLAGYGSRMEEHEDDDGVCDVDFTSIDEKAEVIVGSGRRLKSLQIGRTAIEGANACFTLLQFLRTIESLDTLHVFSLSSRADKKRIVSIRDYCSTLALPSRLGIQKFVCSFQSAVSVVFMETIRLAPPHTLRHLDLSYSTTPYFENKTWYIQDCLNHVGAGLDTLSLFLTGNQSESLDLSSCVSLQVIHFTHDIALRSPDNLLLCTNAMLAALSTLPYIPVKLSIKFGYFTHPTAMLAKHIQILSNLEWKKLVEIVGSHPCREKKLTIMCWGSRGYVVHDGIVQLVREKLANLDTKGCLEVVCEYVP</sequence>
<comment type="caution">
    <text evidence="1">The sequence shown here is derived from an EMBL/GenBank/DDBJ whole genome shotgun (WGS) entry which is preliminary data.</text>
</comment>
<gene>
    <name evidence="1" type="ORF">NLI96_g9434</name>
</gene>
<dbReference type="AlphaFoldDB" id="A0AAD5UXQ8"/>
<dbReference type="EMBL" id="JANAWD010000475">
    <property type="protein sequence ID" value="KAJ3478897.1"/>
    <property type="molecule type" value="Genomic_DNA"/>
</dbReference>
<accession>A0AAD5UXQ8</accession>
<keyword evidence="2" id="KW-1185">Reference proteome</keyword>
<evidence type="ECO:0000313" key="2">
    <source>
        <dbReference type="Proteomes" id="UP001212997"/>
    </source>
</evidence>
<reference evidence="1" key="1">
    <citation type="submission" date="2022-07" db="EMBL/GenBank/DDBJ databases">
        <title>Genome Sequence of Physisporinus lineatus.</title>
        <authorList>
            <person name="Buettner E."/>
        </authorList>
    </citation>
    <scope>NUCLEOTIDE SEQUENCE</scope>
    <source>
        <strain evidence="1">VT162</strain>
    </source>
</reference>
<name>A0AAD5UXQ8_9APHY</name>
<organism evidence="1 2">
    <name type="scientific">Meripilus lineatus</name>
    <dbReference type="NCBI Taxonomy" id="2056292"/>
    <lineage>
        <taxon>Eukaryota</taxon>
        <taxon>Fungi</taxon>
        <taxon>Dikarya</taxon>
        <taxon>Basidiomycota</taxon>
        <taxon>Agaricomycotina</taxon>
        <taxon>Agaricomycetes</taxon>
        <taxon>Polyporales</taxon>
        <taxon>Meripilaceae</taxon>
        <taxon>Meripilus</taxon>
    </lineage>
</organism>
<dbReference type="Proteomes" id="UP001212997">
    <property type="component" value="Unassembled WGS sequence"/>
</dbReference>
<evidence type="ECO:0000313" key="1">
    <source>
        <dbReference type="EMBL" id="KAJ3478897.1"/>
    </source>
</evidence>